<protein>
    <submittedName>
        <fullName evidence="3 4">Uncharacterized protein LOC103358691</fullName>
    </submittedName>
</protein>
<dbReference type="AlphaFoldDB" id="A0A9Y4JT93"/>
<gene>
    <name evidence="3 4" type="primary">LOC103358691</name>
</gene>
<keyword evidence="2" id="KW-1185">Reference proteome</keyword>
<dbReference type="GeneID" id="103358691"/>
<dbReference type="RefSeq" id="XP_008281975.1">
    <property type="nucleotide sequence ID" value="XM_008283753.1"/>
</dbReference>
<proteinExistence type="predicted"/>
<reference evidence="3 4" key="1">
    <citation type="submission" date="2025-04" db="UniProtKB">
        <authorList>
            <consortium name="RefSeq"/>
        </authorList>
    </citation>
    <scope>IDENTIFICATION</scope>
</reference>
<accession>A0A9Y4JT93</accession>
<evidence type="ECO:0000313" key="2">
    <source>
        <dbReference type="Proteomes" id="UP000694891"/>
    </source>
</evidence>
<dbReference type="Proteomes" id="UP000694891">
    <property type="component" value="Unplaced"/>
</dbReference>
<evidence type="ECO:0000313" key="3">
    <source>
        <dbReference type="RefSeq" id="XP_008281975.1"/>
    </source>
</evidence>
<evidence type="ECO:0000313" key="4">
    <source>
        <dbReference type="RefSeq" id="XP_008281976.1"/>
    </source>
</evidence>
<dbReference type="RefSeq" id="XP_008281976.1">
    <property type="nucleotide sequence ID" value="XM_008283754.1"/>
</dbReference>
<sequence>MAQRTFHESGQDGRSVLGMLAVQVERDPKTGATVVRSVSPVSAPAGVPKATTVFDDGRKSIHAVGGSVGQPSPEELGQILNVIDGVGMKVLLDEVTVVPNPDETKTDTVDVNSDLDEKVPSVADVSEEDNEQSDSSTSDHEEAELRIEKCAVAVGNADDETLMVVQVDAEEVDNIEDQKLEDGPVTLMFLGYADATSGQEDHEGEITVERVLITEDGEEHVLEPEPPAPLQSPLNQVEEQDARKEAFQDIPLDENGAGVKVQAEEGDTTLHISPSPSKAEGVNTPKRKTCQCCSVM</sequence>
<feature type="region of interest" description="Disordered" evidence="1">
    <location>
        <begin position="263"/>
        <end position="286"/>
    </location>
</feature>
<organism evidence="2 3">
    <name type="scientific">Stegastes partitus</name>
    <name type="common">bicolor damselfish</name>
    <dbReference type="NCBI Taxonomy" id="144197"/>
    <lineage>
        <taxon>Eukaryota</taxon>
        <taxon>Metazoa</taxon>
        <taxon>Chordata</taxon>
        <taxon>Craniata</taxon>
        <taxon>Vertebrata</taxon>
        <taxon>Euteleostomi</taxon>
        <taxon>Actinopterygii</taxon>
        <taxon>Neopterygii</taxon>
        <taxon>Teleostei</taxon>
        <taxon>Neoteleostei</taxon>
        <taxon>Acanthomorphata</taxon>
        <taxon>Ovalentaria</taxon>
        <taxon>Pomacentridae</taxon>
        <taxon>Stegastes</taxon>
    </lineage>
</organism>
<evidence type="ECO:0000256" key="1">
    <source>
        <dbReference type="SAM" id="MobiDB-lite"/>
    </source>
</evidence>
<feature type="region of interest" description="Disordered" evidence="1">
    <location>
        <begin position="100"/>
        <end position="144"/>
    </location>
</feature>
<name>A0A9Y4JT93_9TELE</name>